<reference evidence="1 2" key="1">
    <citation type="journal article" date="2018" name="Sci. Rep.">
        <title>Genomic signatures of local adaptation to the degree of environmental predictability in rotifers.</title>
        <authorList>
            <person name="Franch-Gras L."/>
            <person name="Hahn C."/>
            <person name="Garcia-Roger E.M."/>
            <person name="Carmona M.J."/>
            <person name="Serra M."/>
            <person name="Gomez A."/>
        </authorList>
    </citation>
    <scope>NUCLEOTIDE SEQUENCE [LARGE SCALE GENOMIC DNA]</scope>
    <source>
        <strain evidence="1">HYR1</strain>
    </source>
</reference>
<proteinExistence type="predicted"/>
<evidence type="ECO:0000313" key="2">
    <source>
        <dbReference type="Proteomes" id="UP000276133"/>
    </source>
</evidence>
<accession>A0A3M7RAX2</accession>
<organism evidence="1 2">
    <name type="scientific">Brachionus plicatilis</name>
    <name type="common">Marine rotifer</name>
    <name type="synonym">Brachionus muelleri</name>
    <dbReference type="NCBI Taxonomy" id="10195"/>
    <lineage>
        <taxon>Eukaryota</taxon>
        <taxon>Metazoa</taxon>
        <taxon>Spiralia</taxon>
        <taxon>Gnathifera</taxon>
        <taxon>Rotifera</taxon>
        <taxon>Eurotatoria</taxon>
        <taxon>Monogononta</taxon>
        <taxon>Pseudotrocha</taxon>
        <taxon>Ploima</taxon>
        <taxon>Brachionidae</taxon>
        <taxon>Brachionus</taxon>
    </lineage>
</organism>
<comment type="caution">
    <text evidence="1">The sequence shown here is derived from an EMBL/GenBank/DDBJ whole genome shotgun (WGS) entry which is preliminary data.</text>
</comment>
<dbReference type="AlphaFoldDB" id="A0A3M7RAX2"/>
<name>A0A3M7RAX2_BRAPC</name>
<protein>
    <submittedName>
        <fullName evidence="1">Uncharacterized protein</fullName>
    </submittedName>
</protein>
<evidence type="ECO:0000313" key="1">
    <source>
        <dbReference type="EMBL" id="RNA20408.1"/>
    </source>
</evidence>
<keyword evidence="2" id="KW-1185">Reference proteome</keyword>
<gene>
    <name evidence="1" type="ORF">BpHYR1_037760</name>
</gene>
<sequence>MLDKILTTKDKTRCHKNNLHLLSTVALHTFWLLDGSMLTKRFRSMHKTIIIWIDTLGSWE</sequence>
<dbReference type="Proteomes" id="UP000276133">
    <property type="component" value="Unassembled WGS sequence"/>
</dbReference>
<dbReference type="EMBL" id="REGN01003860">
    <property type="protein sequence ID" value="RNA20408.1"/>
    <property type="molecule type" value="Genomic_DNA"/>
</dbReference>